<dbReference type="InterPro" id="IPR001387">
    <property type="entry name" value="Cro/C1-type_HTH"/>
</dbReference>
<reference evidence="3 4" key="1">
    <citation type="journal article" date="2019" name="Int. J. Syst. Evol. Microbiol.">
        <title>The Global Catalogue of Microorganisms (GCM) 10K type strain sequencing project: providing services to taxonomists for standard genome sequencing and annotation.</title>
        <authorList>
            <consortium name="The Broad Institute Genomics Platform"/>
            <consortium name="The Broad Institute Genome Sequencing Center for Infectious Disease"/>
            <person name="Wu L."/>
            <person name="Ma J."/>
        </authorList>
    </citation>
    <scope>NUCLEOTIDE SEQUENCE [LARGE SCALE GENOMIC DNA]</scope>
    <source>
        <strain evidence="3 4">JCM 15577</strain>
    </source>
</reference>
<dbReference type="Proteomes" id="UP001501690">
    <property type="component" value="Unassembled WGS sequence"/>
</dbReference>
<dbReference type="CDD" id="cd00093">
    <property type="entry name" value="HTH_XRE"/>
    <property type="match status" value="1"/>
</dbReference>
<keyword evidence="4" id="KW-1185">Reference proteome</keyword>
<dbReference type="InterPro" id="IPR050807">
    <property type="entry name" value="TransReg_Diox_bact_type"/>
</dbReference>
<organism evidence="3 4">
    <name type="scientific">Microbacterium sediminicola</name>
    <dbReference type="NCBI Taxonomy" id="415210"/>
    <lineage>
        <taxon>Bacteria</taxon>
        <taxon>Bacillati</taxon>
        <taxon>Actinomycetota</taxon>
        <taxon>Actinomycetes</taxon>
        <taxon>Micrococcales</taxon>
        <taxon>Microbacteriaceae</taxon>
        <taxon>Microbacterium</taxon>
    </lineage>
</organism>
<dbReference type="RefSeq" id="WP_344073219.1">
    <property type="nucleotide sequence ID" value="NZ_BAAAPL010000002.1"/>
</dbReference>
<dbReference type="InterPro" id="IPR013096">
    <property type="entry name" value="Cupin_2"/>
</dbReference>
<comment type="caution">
    <text evidence="3">The sequence shown here is derived from an EMBL/GenBank/DDBJ whole genome shotgun (WGS) entry which is preliminary data.</text>
</comment>
<gene>
    <name evidence="3" type="ORF">GCM10009808_25360</name>
</gene>
<dbReference type="SUPFAM" id="SSF47413">
    <property type="entry name" value="lambda repressor-like DNA-binding domains"/>
    <property type="match status" value="1"/>
</dbReference>
<dbReference type="PROSITE" id="PS50943">
    <property type="entry name" value="HTH_CROC1"/>
    <property type="match status" value="1"/>
</dbReference>
<dbReference type="SMART" id="SM00530">
    <property type="entry name" value="HTH_XRE"/>
    <property type="match status" value="1"/>
</dbReference>
<keyword evidence="1" id="KW-0238">DNA-binding</keyword>
<dbReference type="EMBL" id="BAAAPL010000002">
    <property type="protein sequence ID" value="GAA1706293.1"/>
    <property type="molecule type" value="Genomic_DNA"/>
</dbReference>
<evidence type="ECO:0000259" key="2">
    <source>
        <dbReference type="PROSITE" id="PS50943"/>
    </source>
</evidence>
<dbReference type="InterPro" id="IPR014710">
    <property type="entry name" value="RmlC-like_jellyroll"/>
</dbReference>
<dbReference type="SUPFAM" id="SSF51182">
    <property type="entry name" value="RmlC-like cupins"/>
    <property type="match status" value="1"/>
</dbReference>
<dbReference type="InterPro" id="IPR011051">
    <property type="entry name" value="RmlC_Cupin_sf"/>
</dbReference>
<dbReference type="PANTHER" id="PTHR46797">
    <property type="entry name" value="HTH-TYPE TRANSCRIPTIONAL REGULATOR"/>
    <property type="match status" value="1"/>
</dbReference>
<evidence type="ECO:0000313" key="3">
    <source>
        <dbReference type="EMBL" id="GAA1706293.1"/>
    </source>
</evidence>
<name>A0ABN2IK93_9MICO</name>
<feature type="domain" description="HTH cro/C1-type" evidence="2">
    <location>
        <begin position="15"/>
        <end position="69"/>
    </location>
</feature>
<dbReference type="Pfam" id="PF07883">
    <property type="entry name" value="Cupin_2"/>
    <property type="match status" value="1"/>
</dbReference>
<accession>A0ABN2IK93</accession>
<proteinExistence type="predicted"/>
<dbReference type="PANTHER" id="PTHR46797:SF1">
    <property type="entry name" value="METHYLPHOSPHONATE SYNTHASE"/>
    <property type="match status" value="1"/>
</dbReference>
<protein>
    <submittedName>
        <fullName evidence="3">XRE family transcriptional regulator</fullName>
    </submittedName>
</protein>
<sequence>MTTDLSDSRALGSSIRARRKTAGLTLVQLADAAELSHSFLSQVERGHASPSLESLARIARALGSSQVELLSGTTAAGAGPRIELTRADSPIGLYGRGHARILATGDTRFTPMDYSSSSQEHEDFYTHDEDEFVFVVFGRVRVDFGEHGEHLLASGDSVYFPGGLPHRWASIDGSAYRLIVVKERISPTGTPFREDDEQ</sequence>
<dbReference type="InterPro" id="IPR010982">
    <property type="entry name" value="Lambda_DNA-bd_dom_sf"/>
</dbReference>
<dbReference type="Gene3D" id="1.10.260.40">
    <property type="entry name" value="lambda repressor-like DNA-binding domains"/>
    <property type="match status" value="1"/>
</dbReference>
<dbReference type="Pfam" id="PF01381">
    <property type="entry name" value="HTH_3"/>
    <property type="match status" value="1"/>
</dbReference>
<evidence type="ECO:0000313" key="4">
    <source>
        <dbReference type="Proteomes" id="UP001501690"/>
    </source>
</evidence>
<dbReference type="Gene3D" id="2.60.120.10">
    <property type="entry name" value="Jelly Rolls"/>
    <property type="match status" value="1"/>
</dbReference>
<evidence type="ECO:0000256" key="1">
    <source>
        <dbReference type="ARBA" id="ARBA00023125"/>
    </source>
</evidence>